<dbReference type="EC" id="2.7.7.60" evidence="7"/>
<organism evidence="8 9">
    <name type="scientific">Anaeromonas frigoriresistens</name>
    <dbReference type="NCBI Taxonomy" id="2683708"/>
    <lineage>
        <taxon>Bacteria</taxon>
        <taxon>Bacillati</taxon>
        <taxon>Bacillota</taxon>
        <taxon>Tissierellia</taxon>
        <taxon>Tissierellales</taxon>
        <taxon>Thermohalobacteraceae</taxon>
        <taxon>Anaeromonas</taxon>
    </lineage>
</organism>
<dbReference type="NCBIfam" id="TIGR00453">
    <property type="entry name" value="ispD"/>
    <property type="match status" value="1"/>
</dbReference>
<dbReference type="RefSeq" id="WP_203364785.1">
    <property type="nucleotide sequence ID" value="NZ_WSFT01000004.1"/>
</dbReference>
<evidence type="ECO:0000256" key="6">
    <source>
        <dbReference type="ARBA" id="ARBA00023229"/>
    </source>
</evidence>
<dbReference type="EMBL" id="WSFT01000004">
    <property type="protein sequence ID" value="MBS4536855.1"/>
    <property type="molecule type" value="Genomic_DNA"/>
</dbReference>
<dbReference type="Proteomes" id="UP000724672">
    <property type="component" value="Unassembled WGS sequence"/>
</dbReference>
<dbReference type="HAMAP" id="MF_00108">
    <property type="entry name" value="IspD"/>
    <property type="match status" value="1"/>
</dbReference>
<comment type="caution">
    <text evidence="8">The sequence shown here is derived from an EMBL/GenBank/DDBJ whole genome shotgun (WGS) entry which is preliminary data.</text>
</comment>
<dbReference type="PANTHER" id="PTHR32125:SF4">
    <property type="entry name" value="2-C-METHYL-D-ERYTHRITOL 4-PHOSPHATE CYTIDYLYLTRANSFERASE, CHLOROPLASTIC"/>
    <property type="match status" value="1"/>
</dbReference>
<evidence type="ECO:0000313" key="8">
    <source>
        <dbReference type="EMBL" id="MBS4536855.1"/>
    </source>
</evidence>
<evidence type="ECO:0000256" key="3">
    <source>
        <dbReference type="ARBA" id="ARBA00009789"/>
    </source>
</evidence>
<dbReference type="InterPro" id="IPR034683">
    <property type="entry name" value="IspD/TarI"/>
</dbReference>
<dbReference type="InterPro" id="IPR050088">
    <property type="entry name" value="IspD/TarI_cytidylyltransf_bact"/>
</dbReference>
<proteinExistence type="inferred from homology"/>
<reference evidence="8" key="1">
    <citation type="submission" date="2019-12" db="EMBL/GenBank/DDBJ databases">
        <title>Clostridiaceae gen. nov. sp. nov., isolated from sediment in Xinjiang, China.</title>
        <authorList>
            <person name="Zhang R."/>
        </authorList>
    </citation>
    <scope>NUCLEOTIDE SEQUENCE</scope>
    <source>
        <strain evidence="8">D2Q-11</strain>
    </source>
</reference>
<accession>A0A942Z7D2</accession>
<evidence type="ECO:0000313" key="9">
    <source>
        <dbReference type="Proteomes" id="UP000724672"/>
    </source>
</evidence>
<dbReference type="FunFam" id="3.90.550.10:FF:000003">
    <property type="entry name" value="2-C-methyl-D-erythritol 4-phosphate cytidylyltransferase"/>
    <property type="match status" value="1"/>
</dbReference>
<dbReference type="AlphaFoldDB" id="A0A942Z7D2"/>
<comment type="similarity">
    <text evidence="3 7">Belongs to the IspD/TarI cytidylyltransferase family. IspD subfamily.</text>
</comment>
<dbReference type="Gene3D" id="3.90.550.10">
    <property type="entry name" value="Spore Coat Polysaccharide Biosynthesis Protein SpsA, Chain A"/>
    <property type="match status" value="1"/>
</dbReference>
<dbReference type="GO" id="GO:0050518">
    <property type="term" value="F:2-C-methyl-D-erythritol 4-phosphate cytidylyltransferase activity"/>
    <property type="evidence" value="ECO:0007669"/>
    <property type="project" value="UniProtKB-UniRule"/>
</dbReference>
<comment type="pathway">
    <text evidence="2 7">Isoprenoid biosynthesis; isopentenyl diphosphate biosynthesis via DXP pathway; isopentenyl diphosphate from 1-deoxy-D-xylulose 5-phosphate: step 2/6.</text>
</comment>
<evidence type="ECO:0000256" key="1">
    <source>
        <dbReference type="ARBA" id="ARBA00001282"/>
    </source>
</evidence>
<dbReference type="InterPro" id="IPR029044">
    <property type="entry name" value="Nucleotide-diphossugar_trans"/>
</dbReference>
<comment type="function">
    <text evidence="7">Catalyzes the formation of 4-diphosphocytidyl-2-C-methyl-D-erythritol from CTP and 2-C-methyl-D-erythritol 4-phosphate (MEP).</text>
</comment>
<dbReference type="SUPFAM" id="SSF53448">
    <property type="entry name" value="Nucleotide-diphospho-sugar transferases"/>
    <property type="match status" value="1"/>
</dbReference>
<dbReference type="InterPro" id="IPR001228">
    <property type="entry name" value="IspD"/>
</dbReference>
<feature type="site" description="Positions MEP for the nucleophilic attack" evidence="7">
    <location>
        <position position="160"/>
    </location>
</feature>
<feature type="site" description="Transition state stabilizer" evidence="7">
    <location>
        <position position="20"/>
    </location>
</feature>
<dbReference type="Pfam" id="PF01128">
    <property type="entry name" value="IspD"/>
    <property type="match status" value="1"/>
</dbReference>
<dbReference type="InterPro" id="IPR018294">
    <property type="entry name" value="ISPD_synthase_CS"/>
</dbReference>
<comment type="catalytic activity">
    <reaction evidence="1 7">
        <text>2-C-methyl-D-erythritol 4-phosphate + CTP + H(+) = 4-CDP-2-C-methyl-D-erythritol + diphosphate</text>
        <dbReference type="Rhea" id="RHEA:13429"/>
        <dbReference type="ChEBI" id="CHEBI:15378"/>
        <dbReference type="ChEBI" id="CHEBI:33019"/>
        <dbReference type="ChEBI" id="CHEBI:37563"/>
        <dbReference type="ChEBI" id="CHEBI:57823"/>
        <dbReference type="ChEBI" id="CHEBI:58262"/>
        <dbReference type="EC" id="2.7.7.60"/>
    </reaction>
</comment>
<dbReference type="GO" id="GO:0019288">
    <property type="term" value="P:isopentenyl diphosphate biosynthetic process, methylerythritol 4-phosphate pathway"/>
    <property type="evidence" value="ECO:0007669"/>
    <property type="project" value="UniProtKB-UniRule"/>
</dbReference>
<evidence type="ECO:0000256" key="5">
    <source>
        <dbReference type="ARBA" id="ARBA00022695"/>
    </source>
</evidence>
<feature type="site" description="Transition state stabilizer" evidence="7">
    <location>
        <position position="27"/>
    </location>
</feature>
<gene>
    <name evidence="7 8" type="primary">ispD</name>
    <name evidence="8" type="ORF">GOQ27_00175</name>
</gene>
<dbReference type="CDD" id="cd02516">
    <property type="entry name" value="CDP-ME_synthetase"/>
    <property type="match status" value="1"/>
</dbReference>
<keyword evidence="4 7" id="KW-0808">Transferase</keyword>
<sequence>MSYNTKKVSIVIPAAGMGKRMNKDINKQYIELKGKAILAWTIERFDNNKYVDEIIIVAKEDEIDFCKENIIKKYKFKKVKDVVAGGNERRDSVFNGLKKVSENTGIVLIHDGARPFVTDEIINDAIKEALQNNAIVVGVPVKDTIKKVKEDNTIVSTPNRKGLWAVQTPQGFSYELILNCYNRGIEEDIEVTDDSMLVEYYGHSVKMIIGSYKNIKITTPEDVIIGEAFIK</sequence>
<evidence type="ECO:0000256" key="7">
    <source>
        <dbReference type="HAMAP-Rule" id="MF_00108"/>
    </source>
</evidence>
<keyword evidence="6 7" id="KW-0414">Isoprene biosynthesis</keyword>
<dbReference type="PROSITE" id="PS01295">
    <property type="entry name" value="ISPD"/>
    <property type="match status" value="1"/>
</dbReference>
<evidence type="ECO:0000256" key="4">
    <source>
        <dbReference type="ARBA" id="ARBA00022679"/>
    </source>
</evidence>
<keyword evidence="9" id="KW-1185">Reference proteome</keyword>
<evidence type="ECO:0000256" key="2">
    <source>
        <dbReference type="ARBA" id="ARBA00004787"/>
    </source>
</evidence>
<feature type="site" description="Positions MEP for the nucleophilic attack" evidence="7">
    <location>
        <position position="216"/>
    </location>
</feature>
<name>A0A942Z7D2_9FIRM</name>
<protein>
    <recommendedName>
        <fullName evidence="7">2-C-methyl-D-erythritol 4-phosphate cytidylyltransferase</fullName>
        <ecNumber evidence="7">2.7.7.60</ecNumber>
    </recommendedName>
    <alternativeName>
        <fullName evidence="7">4-diphosphocytidyl-2C-methyl-D-erythritol synthase</fullName>
    </alternativeName>
    <alternativeName>
        <fullName evidence="7">MEP cytidylyltransferase</fullName>
        <shortName evidence="7">MCT</shortName>
    </alternativeName>
</protein>
<keyword evidence="5 7" id="KW-0548">Nucleotidyltransferase</keyword>
<dbReference type="PANTHER" id="PTHR32125">
    <property type="entry name" value="2-C-METHYL-D-ERYTHRITOL 4-PHOSPHATE CYTIDYLYLTRANSFERASE, CHLOROPLASTIC"/>
    <property type="match status" value="1"/>
</dbReference>